<protein>
    <submittedName>
        <fullName evidence="5">ATP synthase subunit beta</fullName>
    </submittedName>
</protein>
<evidence type="ECO:0000259" key="4">
    <source>
        <dbReference type="Pfam" id="PF04500"/>
    </source>
</evidence>
<keyword evidence="1" id="KW-0479">Metal-binding</keyword>
<dbReference type="InterPro" id="IPR007588">
    <property type="entry name" value="Znf_FLYWCH"/>
</dbReference>
<dbReference type="GO" id="GO:0008270">
    <property type="term" value="F:zinc ion binding"/>
    <property type="evidence" value="ECO:0007669"/>
    <property type="project" value="UniProtKB-KW"/>
</dbReference>
<dbReference type="AlphaFoldDB" id="A0AAE1H4H2"/>
<sequence>MSSFNLTGQKLHNAADAEAETVLLVLSVTADAVLLFQEEGYRGNSYFYHTGPNSHAYHVNVETEKRIYFRCVFYDKLKCWGRAILEIGGGYRQSSNHNHPPDPDFVAQRHFRQNVVNRVREGRYVGFAEILESERRNRRYSRRVRRIMTMRKLRNPMYRARIESFPPVPESLRDLTRLLLRDEWREKISCTVDKDDNLYCGSTTATDNSHHVAFISARMRRFASRISILQSDGTFRARPQVPHSAQVFVLVTPWRNVCIPIGWILMERRTIPAYRAVFQLLKEVCPDLNPSMPKYKAACGTFAGLLSRKPIN</sequence>
<evidence type="ECO:0000256" key="1">
    <source>
        <dbReference type="ARBA" id="ARBA00022723"/>
    </source>
</evidence>
<comment type="caution">
    <text evidence="5">The sequence shown here is derived from an EMBL/GenBank/DDBJ whole genome shotgun (WGS) entry which is preliminary data.</text>
</comment>
<keyword evidence="3" id="KW-0862">Zinc</keyword>
<dbReference type="EMBL" id="JAHWGI010001356">
    <property type="protein sequence ID" value="KAK3928907.1"/>
    <property type="molecule type" value="Genomic_DNA"/>
</dbReference>
<evidence type="ECO:0000313" key="5">
    <source>
        <dbReference type="EMBL" id="KAK3914726.1"/>
    </source>
</evidence>
<accession>A0AAE1H4H2</accession>
<feature type="domain" description="FLYWCH-type" evidence="4">
    <location>
        <begin position="53"/>
        <end position="99"/>
    </location>
</feature>
<gene>
    <name evidence="6" type="ORF">KUF71_017131</name>
    <name evidence="5" type="ORF">KUF71_024221</name>
</gene>
<dbReference type="Proteomes" id="UP001219518">
    <property type="component" value="Unassembled WGS sequence"/>
</dbReference>
<evidence type="ECO:0000313" key="7">
    <source>
        <dbReference type="Proteomes" id="UP001219518"/>
    </source>
</evidence>
<keyword evidence="7" id="KW-1185">Reference proteome</keyword>
<evidence type="ECO:0000313" key="6">
    <source>
        <dbReference type="EMBL" id="KAK3928907.1"/>
    </source>
</evidence>
<name>A0AAE1H4H2_9NEOP</name>
<keyword evidence="2" id="KW-0863">Zinc-finger</keyword>
<dbReference type="Gene3D" id="2.20.25.240">
    <property type="match status" value="1"/>
</dbReference>
<evidence type="ECO:0000256" key="3">
    <source>
        <dbReference type="ARBA" id="ARBA00022833"/>
    </source>
</evidence>
<dbReference type="Pfam" id="PF04500">
    <property type="entry name" value="FLYWCH"/>
    <property type="match status" value="1"/>
</dbReference>
<organism evidence="5 7">
    <name type="scientific">Frankliniella fusca</name>
    <dbReference type="NCBI Taxonomy" id="407009"/>
    <lineage>
        <taxon>Eukaryota</taxon>
        <taxon>Metazoa</taxon>
        <taxon>Ecdysozoa</taxon>
        <taxon>Arthropoda</taxon>
        <taxon>Hexapoda</taxon>
        <taxon>Insecta</taxon>
        <taxon>Pterygota</taxon>
        <taxon>Neoptera</taxon>
        <taxon>Paraneoptera</taxon>
        <taxon>Thysanoptera</taxon>
        <taxon>Terebrantia</taxon>
        <taxon>Thripoidea</taxon>
        <taxon>Thripidae</taxon>
        <taxon>Frankliniella</taxon>
    </lineage>
</organism>
<reference evidence="5" key="1">
    <citation type="submission" date="2021-07" db="EMBL/GenBank/DDBJ databases">
        <authorList>
            <person name="Catto M.A."/>
            <person name="Jacobson A."/>
            <person name="Kennedy G."/>
            <person name="Labadie P."/>
            <person name="Hunt B.G."/>
            <person name="Srinivasan R."/>
        </authorList>
    </citation>
    <scope>NUCLEOTIDE SEQUENCE</scope>
    <source>
        <strain evidence="5">PL_HMW_Pooled</strain>
        <tissue evidence="5">Head</tissue>
    </source>
</reference>
<dbReference type="EMBL" id="JAHWGI010000391">
    <property type="protein sequence ID" value="KAK3914726.1"/>
    <property type="molecule type" value="Genomic_DNA"/>
</dbReference>
<reference evidence="5" key="2">
    <citation type="journal article" date="2023" name="BMC Genomics">
        <title>Pest status, molecular evolution, and epigenetic factors derived from the genome assembly of Frankliniella fusca, a thysanopteran phytovirus vector.</title>
        <authorList>
            <person name="Catto M.A."/>
            <person name="Labadie P.E."/>
            <person name="Jacobson A.L."/>
            <person name="Kennedy G.G."/>
            <person name="Srinivasan R."/>
            <person name="Hunt B.G."/>
        </authorList>
    </citation>
    <scope>NUCLEOTIDE SEQUENCE</scope>
    <source>
        <strain evidence="5">PL_HMW_Pooled</strain>
    </source>
</reference>
<evidence type="ECO:0000256" key="2">
    <source>
        <dbReference type="ARBA" id="ARBA00022771"/>
    </source>
</evidence>
<proteinExistence type="predicted"/>